<reference evidence="3" key="1">
    <citation type="submission" date="2018-10" db="EMBL/GenBank/DDBJ databases">
        <authorList>
            <person name="Peiro R."/>
            <person name="Begona"/>
            <person name="Cbmso G."/>
            <person name="Lopez M."/>
            <person name="Gonzalez S."/>
            <person name="Sacristan E."/>
            <person name="Castillo E."/>
        </authorList>
    </citation>
    <scope>NUCLEOTIDE SEQUENCE [LARGE SCALE GENOMIC DNA]</scope>
</reference>
<dbReference type="Proteomes" id="UP000289200">
    <property type="component" value="Unassembled WGS sequence"/>
</dbReference>
<accession>A0A447D0T2</accession>
<feature type="domain" description="Immunity MXAN-0049 protein" evidence="1">
    <location>
        <begin position="94"/>
        <end position="170"/>
    </location>
</feature>
<dbReference type="EMBL" id="UWOC01000190">
    <property type="protein sequence ID" value="VCU11142.1"/>
    <property type="molecule type" value="Genomic_DNA"/>
</dbReference>
<dbReference type="Pfam" id="PF07791">
    <property type="entry name" value="Imm11"/>
    <property type="match status" value="1"/>
</dbReference>
<sequence>MTFTVYEFAVVDGQEWIVPADEADFERFWAMDGTVIDDWDPPVMSIVRDERSYSDFPWLGEHVPFLREPAVQALGPALRAFGQLLPVRCEDVRLFNVTTVLDALDRDRSDIVSFDDGAILAIERHWFDIRRIGTAEIFKLPIRASSVYVTDGFVERVRQAGLRGVSFRAVWTAGV</sequence>
<evidence type="ECO:0000313" key="2">
    <source>
        <dbReference type="EMBL" id="VCU11142.1"/>
    </source>
</evidence>
<gene>
    <name evidence="2" type="ORF">RHODGE_RHODGE_04348</name>
</gene>
<comment type="caution">
    <text evidence="2">The sequence shown here is derived from an EMBL/GenBank/DDBJ whole genome shotgun (WGS) entry which is preliminary data.</text>
</comment>
<dbReference type="AlphaFoldDB" id="A0A447D0T2"/>
<protein>
    <recommendedName>
        <fullName evidence="1">Immunity MXAN-0049 protein domain-containing protein</fullName>
    </recommendedName>
</protein>
<organism evidence="2 3">
    <name type="scientific">Rhodoplanes serenus</name>
    <dbReference type="NCBI Taxonomy" id="200615"/>
    <lineage>
        <taxon>Bacteria</taxon>
        <taxon>Pseudomonadati</taxon>
        <taxon>Pseudomonadota</taxon>
        <taxon>Alphaproteobacteria</taxon>
        <taxon>Hyphomicrobiales</taxon>
        <taxon>Nitrobacteraceae</taxon>
        <taxon>Rhodoplanes</taxon>
    </lineage>
</organism>
<proteinExistence type="predicted"/>
<evidence type="ECO:0000259" key="1">
    <source>
        <dbReference type="Pfam" id="PF07791"/>
    </source>
</evidence>
<dbReference type="RefSeq" id="WP_129611154.1">
    <property type="nucleotide sequence ID" value="NZ_UWOC01000190.1"/>
</dbReference>
<evidence type="ECO:0000313" key="3">
    <source>
        <dbReference type="Proteomes" id="UP000289200"/>
    </source>
</evidence>
<dbReference type="InterPro" id="IPR012433">
    <property type="entry name" value="Imm11"/>
</dbReference>
<dbReference type="OrthoDB" id="8072781at2"/>
<name>A0A447D0T2_9BRAD</name>
<keyword evidence="3" id="KW-1185">Reference proteome</keyword>